<dbReference type="InterPro" id="IPR013740">
    <property type="entry name" value="Redoxin"/>
</dbReference>
<dbReference type="PROSITE" id="PS51352">
    <property type="entry name" value="THIOREDOXIN_2"/>
    <property type="match status" value="1"/>
</dbReference>
<proteinExistence type="predicted"/>
<evidence type="ECO:0000259" key="7">
    <source>
        <dbReference type="PROSITE" id="PS51352"/>
    </source>
</evidence>
<dbReference type="PROSITE" id="PS00194">
    <property type="entry name" value="THIOREDOXIN_1"/>
    <property type="match status" value="1"/>
</dbReference>
<evidence type="ECO:0000256" key="1">
    <source>
        <dbReference type="ARBA" id="ARBA00004196"/>
    </source>
</evidence>
<keyword evidence="4" id="KW-0676">Redox-active center</keyword>
<dbReference type="InterPro" id="IPR036249">
    <property type="entry name" value="Thioredoxin-like_sf"/>
</dbReference>
<dbReference type="EMBL" id="QFYR01000001">
    <property type="protein sequence ID" value="RAK58118.1"/>
    <property type="molecule type" value="Genomic_DNA"/>
</dbReference>
<dbReference type="AlphaFoldDB" id="A0A328AZ66"/>
<feature type="transmembrane region" description="Helical" evidence="6">
    <location>
        <begin position="12"/>
        <end position="34"/>
    </location>
</feature>
<evidence type="ECO:0000256" key="5">
    <source>
        <dbReference type="SAM" id="MobiDB-lite"/>
    </source>
</evidence>
<comment type="subcellular location">
    <subcellularLocation>
        <location evidence="1">Cell envelope</location>
    </subcellularLocation>
</comment>
<evidence type="ECO:0000256" key="3">
    <source>
        <dbReference type="ARBA" id="ARBA00023157"/>
    </source>
</evidence>
<reference evidence="9" key="1">
    <citation type="submission" date="2018-05" db="EMBL/GenBank/DDBJ databases">
        <authorList>
            <person name="Li X."/>
        </authorList>
    </citation>
    <scope>NUCLEOTIDE SEQUENCE [LARGE SCALE GENOMIC DNA]</scope>
    <source>
        <strain evidence="9">YIM 73061</strain>
    </source>
</reference>
<dbReference type="GO" id="GO:0015036">
    <property type="term" value="F:disulfide oxidoreductase activity"/>
    <property type="evidence" value="ECO:0007669"/>
    <property type="project" value="UniProtKB-ARBA"/>
</dbReference>
<gene>
    <name evidence="8" type="ORF">DJ018_09490</name>
</gene>
<dbReference type="OrthoDB" id="9799347at2"/>
<protein>
    <submittedName>
        <fullName evidence="8">TlpA family protein disulfide reductase</fullName>
    </submittedName>
</protein>
<keyword evidence="3" id="KW-1015">Disulfide bond</keyword>
<keyword evidence="9" id="KW-1185">Reference proteome</keyword>
<dbReference type="Proteomes" id="UP000249725">
    <property type="component" value="Unassembled WGS sequence"/>
</dbReference>
<feature type="domain" description="Thioredoxin" evidence="7">
    <location>
        <begin position="68"/>
        <end position="211"/>
    </location>
</feature>
<dbReference type="PANTHER" id="PTHR42852:SF6">
    <property type="entry name" value="THIOL:DISULFIDE INTERCHANGE PROTEIN DSBE"/>
    <property type="match status" value="1"/>
</dbReference>
<dbReference type="SUPFAM" id="SSF52833">
    <property type="entry name" value="Thioredoxin-like"/>
    <property type="match status" value="1"/>
</dbReference>
<dbReference type="InterPro" id="IPR013766">
    <property type="entry name" value="Thioredoxin_domain"/>
</dbReference>
<dbReference type="PANTHER" id="PTHR42852">
    <property type="entry name" value="THIOL:DISULFIDE INTERCHANGE PROTEIN DSBE"/>
    <property type="match status" value="1"/>
</dbReference>
<evidence type="ECO:0000256" key="2">
    <source>
        <dbReference type="ARBA" id="ARBA00022748"/>
    </source>
</evidence>
<dbReference type="InterPro" id="IPR050553">
    <property type="entry name" value="Thioredoxin_ResA/DsbE_sf"/>
</dbReference>
<dbReference type="RefSeq" id="WP_111514568.1">
    <property type="nucleotide sequence ID" value="NZ_QFYR01000001.1"/>
</dbReference>
<dbReference type="GO" id="GO:0017004">
    <property type="term" value="P:cytochrome complex assembly"/>
    <property type="evidence" value="ECO:0007669"/>
    <property type="project" value="UniProtKB-KW"/>
</dbReference>
<dbReference type="InterPro" id="IPR017937">
    <property type="entry name" value="Thioredoxin_CS"/>
</dbReference>
<keyword evidence="6" id="KW-1133">Transmembrane helix</keyword>
<name>A0A328AZ66_9CAUL</name>
<dbReference type="Gene3D" id="3.40.30.10">
    <property type="entry name" value="Glutaredoxin"/>
    <property type="match status" value="1"/>
</dbReference>
<sequence length="213" mass="22471">MSDQSSAKPRRGLLAWALWGVAVFGGAAVLYIIVQASTKPASERTAPAAPQSAAATGGKSLAEKLTRPAAPTPGPDYVFYDEAGKPVKIADLKGKVVIMNIWATWCAPCKVEMPTLAKLQAAYAGKPVEVVTVSIDSVEDATKARLFIAQNDPLKFYHDREAKIPWALQPAALGAPTTVIYGKDGLERARIAGEADWSGPEARALVDEALAAS</sequence>
<comment type="caution">
    <text evidence="8">The sequence shown here is derived from an EMBL/GenBank/DDBJ whole genome shotgun (WGS) entry which is preliminary data.</text>
</comment>
<keyword evidence="6" id="KW-0472">Membrane</keyword>
<evidence type="ECO:0000256" key="4">
    <source>
        <dbReference type="ARBA" id="ARBA00023284"/>
    </source>
</evidence>
<organism evidence="8 9">
    <name type="scientific">Phenylobacterium deserti</name>
    <dbReference type="NCBI Taxonomy" id="1914756"/>
    <lineage>
        <taxon>Bacteria</taxon>
        <taxon>Pseudomonadati</taxon>
        <taxon>Pseudomonadota</taxon>
        <taxon>Alphaproteobacteria</taxon>
        <taxon>Caulobacterales</taxon>
        <taxon>Caulobacteraceae</taxon>
        <taxon>Phenylobacterium</taxon>
    </lineage>
</organism>
<dbReference type="CDD" id="cd02966">
    <property type="entry name" value="TlpA_like_family"/>
    <property type="match status" value="1"/>
</dbReference>
<evidence type="ECO:0000313" key="9">
    <source>
        <dbReference type="Proteomes" id="UP000249725"/>
    </source>
</evidence>
<evidence type="ECO:0000313" key="8">
    <source>
        <dbReference type="EMBL" id="RAK58118.1"/>
    </source>
</evidence>
<evidence type="ECO:0000256" key="6">
    <source>
        <dbReference type="SAM" id="Phobius"/>
    </source>
</evidence>
<feature type="region of interest" description="Disordered" evidence="5">
    <location>
        <begin position="43"/>
        <end position="69"/>
    </location>
</feature>
<accession>A0A328AZ66</accession>
<dbReference type="Pfam" id="PF08534">
    <property type="entry name" value="Redoxin"/>
    <property type="match status" value="1"/>
</dbReference>
<dbReference type="GO" id="GO:0030313">
    <property type="term" value="C:cell envelope"/>
    <property type="evidence" value="ECO:0007669"/>
    <property type="project" value="UniProtKB-SubCell"/>
</dbReference>
<keyword evidence="6" id="KW-0812">Transmembrane</keyword>
<keyword evidence="2" id="KW-0201">Cytochrome c-type biogenesis</keyword>
<feature type="compositionally biased region" description="Low complexity" evidence="5">
    <location>
        <begin position="46"/>
        <end position="55"/>
    </location>
</feature>